<dbReference type="WBParaSite" id="L893_g20509.t1">
    <property type="protein sequence ID" value="L893_g20509.t1"/>
    <property type="gene ID" value="L893_g20509"/>
</dbReference>
<evidence type="ECO:0000256" key="2">
    <source>
        <dbReference type="SAM" id="Phobius"/>
    </source>
</evidence>
<feature type="compositionally biased region" description="Low complexity" evidence="1">
    <location>
        <begin position="165"/>
        <end position="186"/>
    </location>
</feature>
<feature type="region of interest" description="Disordered" evidence="1">
    <location>
        <begin position="164"/>
        <end position="200"/>
    </location>
</feature>
<dbReference type="AlphaFoldDB" id="A0A1I7YWT4"/>
<sequence>MSSHKDGRRKAIVQGTKRVLSVITCHSKHIIVAEIPSSFVTLFTSSHKGRYYANSREPSGQYLSGSAQPIAITCFHSSIHTMKIFIAALLVLSVASVSGGFLDRIKDKFNQKVKKCETDADCGVATFGLFKKIQVPMKCLAMPKLKISRCVVPDFSKMFKKTAITTTATPEEPTTTVGEEPTTQEPSVEETTPQEPAQEGGCTCNRFPKCWCMGAADRAEIAYESQEGEVMVPENAPFA</sequence>
<accession>A0A1I7YWT4</accession>
<keyword evidence="2" id="KW-1133">Transmembrane helix</keyword>
<name>A0A1I7YWT4_9BILA</name>
<keyword evidence="2" id="KW-0812">Transmembrane</keyword>
<keyword evidence="3" id="KW-1185">Reference proteome</keyword>
<proteinExistence type="predicted"/>
<evidence type="ECO:0000313" key="3">
    <source>
        <dbReference type="Proteomes" id="UP000095287"/>
    </source>
</evidence>
<protein>
    <submittedName>
        <fullName evidence="4">Phlebovirus_G2 domain-containing protein</fullName>
    </submittedName>
</protein>
<dbReference type="Proteomes" id="UP000095287">
    <property type="component" value="Unplaced"/>
</dbReference>
<feature type="transmembrane region" description="Helical" evidence="2">
    <location>
        <begin position="84"/>
        <end position="102"/>
    </location>
</feature>
<evidence type="ECO:0000256" key="1">
    <source>
        <dbReference type="SAM" id="MobiDB-lite"/>
    </source>
</evidence>
<keyword evidence="2" id="KW-0472">Membrane</keyword>
<organism evidence="3 4">
    <name type="scientific">Steinernema glaseri</name>
    <dbReference type="NCBI Taxonomy" id="37863"/>
    <lineage>
        <taxon>Eukaryota</taxon>
        <taxon>Metazoa</taxon>
        <taxon>Ecdysozoa</taxon>
        <taxon>Nematoda</taxon>
        <taxon>Chromadorea</taxon>
        <taxon>Rhabditida</taxon>
        <taxon>Tylenchina</taxon>
        <taxon>Panagrolaimomorpha</taxon>
        <taxon>Strongyloidoidea</taxon>
        <taxon>Steinernematidae</taxon>
        <taxon>Steinernema</taxon>
    </lineage>
</organism>
<evidence type="ECO:0000313" key="4">
    <source>
        <dbReference type="WBParaSite" id="L893_g20509.t1"/>
    </source>
</evidence>
<reference evidence="4" key="1">
    <citation type="submission" date="2016-11" db="UniProtKB">
        <authorList>
            <consortium name="WormBaseParasite"/>
        </authorList>
    </citation>
    <scope>IDENTIFICATION</scope>
</reference>